<dbReference type="STRING" id="365046.Rta_22490"/>
<dbReference type="InterPro" id="IPR036390">
    <property type="entry name" value="WH_DNA-bd_sf"/>
</dbReference>
<dbReference type="CDD" id="cd07377">
    <property type="entry name" value="WHTH_GntR"/>
    <property type="match status" value="1"/>
</dbReference>
<dbReference type="InterPro" id="IPR000524">
    <property type="entry name" value="Tscrpt_reg_HTH_GntR"/>
</dbReference>
<dbReference type="Gene3D" id="3.40.1410.10">
    <property type="entry name" value="Chorismate lyase-like"/>
    <property type="match status" value="1"/>
</dbReference>
<dbReference type="PATRIC" id="fig|365046.3.peg.2302"/>
<keyword evidence="3" id="KW-0804">Transcription</keyword>
<reference evidence="5 6" key="2">
    <citation type="journal article" date="2011" name="PLoS ONE">
        <title>The Cyst-Dividing Bacterium Ramlibacter tataouinensis TTB310 Genome Reveals a Well-Stocked Toolbox for Adaptation to a Desert Environment.</title>
        <authorList>
            <person name="De Luca G."/>
            <person name="Barakat M."/>
            <person name="Ortet P."/>
            <person name="Fochesato S."/>
            <person name="Jourlin-Castelli C."/>
            <person name="Ansaldi M."/>
            <person name="Py B."/>
            <person name="Fichant G."/>
            <person name="Coutinho P.M."/>
            <person name="Voulhoux R."/>
            <person name="Bastien O."/>
            <person name="Marechal E."/>
            <person name="Henrissat B."/>
            <person name="Quentin Y."/>
            <person name="Noirot P."/>
            <person name="Filloux A."/>
            <person name="Mejean V."/>
            <person name="Dubow M.S."/>
            <person name="Barras F."/>
            <person name="Barbe V."/>
            <person name="Weissenbach J."/>
            <person name="Mihalcescu I."/>
            <person name="Vermeglio A."/>
            <person name="Achouak W."/>
            <person name="Heulin T."/>
        </authorList>
    </citation>
    <scope>NUCLEOTIDE SEQUENCE [LARGE SCALE GENOMIC DNA]</scope>
    <source>
        <strain evidence="6">ATCC BAA-407 / DSM 14655 / LMG 21543 / TTB310</strain>
    </source>
</reference>
<dbReference type="InterPro" id="IPR036388">
    <property type="entry name" value="WH-like_DNA-bd_sf"/>
</dbReference>
<dbReference type="AlphaFoldDB" id="F5XZY5"/>
<dbReference type="InterPro" id="IPR028978">
    <property type="entry name" value="Chorismate_lyase_/UTRA_dom_sf"/>
</dbReference>
<dbReference type="PANTHER" id="PTHR44846:SF1">
    <property type="entry name" value="MANNOSYL-D-GLYCERATE TRANSPORT_METABOLISM SYSTEM REPRESSOR MNGR-RELATED"/>
    <property type="match status" value="1"/>
</dbReference>
<dbReference type="GO" id="GO:0003677">
    <property type="term" value="F:DNA binding"/>
    <property type="evidence" value="ECO:0007669"/>
    <property type="project" value="UniProtKB-KW"/>
</dbReference>
<organism evidence="5 6">
    <name type="scientific">Ramlibacter tataouinensis (strain ATCC BAA-407 / DSM 14655 / LMG 21543 / TTB310)</name>
    <dbReference type="NCBI Taxonomy" id="365046"/>
    <lineage>
        <taxon>Bacteria</taxon>
        <taxon>Pseudomonadati</taxon>
        <taxon>Pseudomonadota</taxon>
        <taxon>Betaproteobacteria</taxon>
        <taxon>Burkholderiales</taxon>
        <taxon>Comamonadaceae</taxon>
        <taxon>Ramlibacter</taxon>
    </lineage>
</organism>
<keyword evidence="1" id="KW-0805">Transcription regulation</keyword>
<keyword evidence="6" id="KW-1185">Reference proteome</keyword>
<keyword evidence="2" id="KW-0238">DNA-binding</keyword>
<reference evidence="6" key="1">
    <citation type="submission" date="2006-01" db="EMBL/GenBank/DDBJ databases">
        <title>Genome of the cyst-dividing bacterium Ramlibacter tataouinensis.</title>
        <authorList>
            <person name="Barakat M."/>
            <person name="Ortet P."/>
            <person name="De Luca G."/>
            <person name="Jourlin-Castelli C."/>
            <person name="Ansaldi M."/>
            <person name="Py B."/>
            <person name="Fichant G."/>
            <person name="Coutinho P."/>
            <person name="Voulhoux R."/>
            <person name="Bastien O."/>
            <person name="Roy S."/>
            <person name="Marechal E."/>
            <person name="Henrissat B."/>
            <person name="Quentin Y."/>
            <person name="Noirot P."/>
            <person name="Filloux A."/>
            <person name="Mejean V."/>
            <person name="DuBow M."/>
            <person name="Barras F."/>
            <person name="Heulin T."/>
        </authorList>
    </citation>
    <scope>NUCLEOTIDE SEQUENCE [LARGE SCALE GENOMIC DNA]</scope>
    <source>
        <strain evidence="6">ATCC BAA-407 / DSM 14655 / LMG 21543 / TTB310</strain>
    </source>
</reference>
<dbReference type="eggNOG" id="COG2188">
    <property type="taxonomic scope" value="Bacteria"/>
</dbReference>
<dbReference type="PROSITE" id="PS50949">
    <property type="entry name" value="HTH_GNTR"/>
    <property type="match status" value="1"/>
</dbReference>
<dbReference type="PANTHER" id="PTHR44846">
    <property type="entry name" value="MANNOSYL-D-GLYCERATE TRANSPORT/METABOLISM SYSTEM REPRESSOR MNGR-RELATED"/>
    <property type="match status" value="1"/>
</dbReference>
<dbReference type="InterPro" id="IPR050679">
    <property type="entry name" value="Bact_HTH_transcr_reg"/>
</dbReference>
<feature type="domain" description="HTH gntR-type" evidence="4">
    <location>
        <begin position="31"/>
        <end position="99"/>
    </location>
</feature>
<proteinExistence type="predicted"/>
<dbReference type="GO" id="GO:0045892">
    <property type="term" value="P:negative regulation of DNA-templated transcription"/>
    <property type="evidence" value="ECO:0007669"/>
    <property type="project" value="TreeGrafter"/>
</dbReference>
<name>F5XZY5_RAMTT</name>
<dbReference type="Pfam" id="PF07702">
    <property type="entry name" value="UTRA"/>
    <property type="match status" value="1"/>
</dbReference>
<gene>
    <name evidence="5" type="ordered locus">Rta_22490</name>
</gene>
<evidence type="ECO:0000256" key="1">
    <source>
        <dbReference type="ARBA" id="ARBA00023015"/>
    </source>
</evidence>
<evidence type="ECO:0000313" key="5">
    <source>
        <dbReference type="EMBL" id="AEG93346.1"/>
    </source>
</evidence>
<evidence type="ECO:0000259" key="4">
    <source>
        <dbReference type="PROSITE" id="PS50949"/>
    </source>
</evidence>
<dbReference type="Gene3D" id="1.10.10.10">
    <property type="entry name" value="Winged helix-like DNA-binding domain superfamily/Winged helix DNA-binding domain"/>
    <property type="match status" value="1"/>
</dbReference>
<dbReference type="PRINTS" id="PR00035">
    <property type="entry name" value="HTHGNTR"/>
</dbReference>
<evidence type="ECO:0000313" key="6">
    <source>
        <dbReference type="Proteomes" id="UP000008385"/>
    </source>
</evidence>
<dbReference type="EMBL" id="CP000245">
    <property type="protein sequence ID" value="AEG93346.1"/>
    <property type="molecule type" value="Genomic_DNA"/>
</dbReference>
<evidence type="ECO:0000256" key="3">
    <source>
        <dbReference type="ARBA" id="ARBA00023163"/>
    </source>
</evidence>
<dbReference type="Proteomes" id="UP000008385">
    <property type="component" value="Chromosome"/>
</dbReference>
<dbReference type="SUPFAM" id="SSF46785">
    <property type="entry name" value="Winged helix' DNA-binding domain"/>
    <property type="match status" value="1"/>
</dbReference>
<protein>
    <submittedName>
        <fullName evidence="5">Transcriptional regulator, GntR family-like protein</fullName>
    </submittedName>
</protein>
<dbReference type="Pfam" id="PF00392">
    <property type="entry name" value="GntR"/>
    <property type="match status" value="1"/>
</dbReference>
<dbReference type="HOGENOM" id="CLU_063236_2_2_4"/>
<dbReference type="InterPro" id="IPR011663">
    <property type="entry name" value="UTRA"/>
</dbReference>
<dbReference type="SMART" id="SM00866">
    <property type="entry name" value="UTRA"/>
    <property type="match status" value="1"/>
</dbReference>
<dbReference type="InterPro" id="IPR012702">
    <property type="entry name" value="CP_lyase_PhnF"/>
</dbReference>
<accession>F5XZY5</accession>
<evidence type="ECO:0000256" key="2">
    <source>
        <dbReference type="ARBA" id="ARBA00023125"/>
    </source>
</evidence>
<dbReference type="KEGG" id="rta:Rta_22490"/>
<sequence length="267" mass="29887">MPAATATSTPQHDRLMTDHLHFAPPARRSGVSVWRQIADTLAEDIRNRRYSDTGRLPSETELSARFGVNRHTLRQAVNALQSEGLLRVEQGRGMFVQQALVSYPLSRRTRFSENLQRQGLLPAKQWLTARSQPAGERVARELRLAPKEPVLMVENLSEANGQPLSLMTAYYPAARFGAMLEMLGEGTSTTEVLRRLGVEDYLRAESRITTQMPSEETARLLRQPVTRPLLCVESLDVDLQGVPIKFGETVFCGDRVQLCVCMDQTAP</sequence>
<dbReference type="SMART" id="SM00345">
    <property type="entry name" value="HTH_GNTR"/>
    <property type="match status" value="1"/>
</dbReference>
<dbReference type="SUPFAM" id="SSF64288">
    <property type="entry name" value="Chorismate lyase-like"/>
    <property type="match status" value="1"/>
</dbReference>
<dbReference type="GO" id="GO:0003700">
    <property type="term" value="F:DNA-binding transcription factor activity"/>
    <property type="evidence" value="ECO:0007669"/>
    <property type="project" value="InterPro"/>
</dbReference>
<dbReference type="NCBIfam" id="TIGR02325">
    <property type="entry name" value="C_P_lyase_phnF"/>
    <property type="match status" value="1"/>
</dbReference>